<keyword evidence="3" id="KW-0732">Signal</keyword>
<dbReference type="PROSITE" id="PS51257">
    <property type="entry name" value="PROKAR_LIPOPROTEIN"/>
    <property type="match status" value="1"/>
</dbReference>
<dbReference type="Gene3D" id="3.10.50.40">
    <property type="match status" value="1"/>
</dbReference>
<gene>
    <name evidence="5" type="ORF">SAMN04489757_1269</name>
</gene>
<feature type="region of interest" description="Disordered" evidence="2">
    <location>
        <begin position="28"/>
        <end position="52"/>
    </location>
</feature>
<feature type="compositionally biased region" description="Basic and acidic residues" evidence="2">
    <location>
        <begin position="41"/>
        <end position="52"/>
    </location>
</feature>
<feature type="region of interest" description="Disordered" evidence="2">
    <location>
        <begin position="354"/>
        <end position="396"/>
    </location>
</feature>
<feature type="domain" description="PpiC" evidence="4">
    <location>
        <begin position="197"/>
        <end position="301"/>
    </location>
</feature>
<dbReference type="SUPFAM" id="SSF54534">
    <property type="entry name" value="FKBP-like"/>
    <property type="match status" value="1"/>
</dbReference>
<dbReference type="PROSITE" id="PS50198">
    <property type="entry name" value="PPIC_PPIASE_2"/>
    <property type="match status" value="1"/>
</dbReference>
<dbReference type="InterPro" id="IPR046357">
    <property type="entry name" value="PPIase_dom_sf"/>
</dbReference>
<sequence length="396" mass="44065">MKKIAKKLMYLGLLASITVFAVACSKPGKKDNNGSTSQGAEGKETDEKGTETDNKLFGKEVVSVGNKKVLYSEAMAYFKSFQAQMEAQYGSDIWGYDFGGGQTFEELAKQDIMNMIVQNKIISDKAGSFNVSVSEDEEAEIKEYTTKFLAGITDEDKAAYGITEEVVTNILKDDLLKQKVYEAATLDVDTEVSDEEAKQITIQHLLVKTQKKDENGKTVDLTEKEKAEARKKADNLLKEAKETDDFYKLAEANTDDSSVEYTFGKGEMVKPFEEAAFAMKPGEVSNIVETDYGFHILYCVSDFDEDATQEQKEQIISKRQSDAFQKLYEEWNKDTDIKVNNEIWDSITFISEDAKSDKASDAANEGKAGDSTGKDNKDTTGETADGKKEETPEDKK</sequence>
<dbReference type="Pfam" id="PF13616">
    <property type="entry name" value="Rotamase_3"/>
    <property type="match status" value="1"/>
</dbReference>
<dbReference type="InterPro" id="IPR050245">
    <property type="entry name" value="PrsA_foldase"/>
</dbReference>
<protein>
    <submittedName>
        <fullName evidence="5">Foldase protein PrsA</fullName>
    </submittedName>
</protein>
<dbReference type="PANTHER" id="PTHR47245">
    <property type="entry name" value="PEPTIDYLPROLYL ISOMERASE"/>
    <property type="match status" value="1"/>
</dbReference>
<dbReference type="STRING" id="1527.SAMN04489757_1269"/>
<feature type="signal peptide" evidence="3">
    <location>
        <begin position="1"/>
        <end position="21"/>
    </location>
</feature>
<dbReference type="RefSeq" id="WP_091687477.1">
    <property type="nucleotide sequence ID" value="NZ_BAABFM010000078.1"/>
</dbReference>
<keyword evidence="1" id="KW-0413">Isomerase</keyword>
<dbReference type="InterPro" id="IPR027304">
    <property type="entry name" value="Trigger_fact/SurA_dom_sf"/>
</dbReference>
<feature type="compositionally biased region" description="Basic and acidic residues" evidence="2">
    <location>
        <begin position="372"/>
        <end position="396"/>
    </location>
</feature>
<evidence type="ECO:0000256" key="3">
    <source>
        <dbReference type="SAM" id="SignalP"/>
    </source>
</evidence>
<dbReference type="GO" id="GO:0003755">
    <property type="term" value="F:peptidyl-prolyl cis-trans isomerase activity"/>
    <property type="evidence" value="ECO:0007669"/>
    <property type="project" value="UniProtKB-KW"/>
</dbReference>
<evidence type="ECO:0000256" key="1">
    <source>
        <dbReference type="PROSITE-ProRule" id="PRU00278"/>
    </source>
</evidence>
<dbReference type="InterPro" id="IPR000297">
    <property type="entry name" value="PPIase_PpiC"/>
</dbReference>
<name>A0A1I5H5V4_9FIRM</name>
<accession>A0A1I5H5V4</accession>
<evidence type="ECO:0000313" key="5">
    <source>
        <dbReference type="EMBL" id="SFO43563.1"/>
    </source>
</evidence>
<dbReference type="EMBL" id="FOWD01000026">
    <property type="protein sequence ID" value="SFO43563.1"/>
    <property type="molecule type" value="Genomic_DNA"/>
</dbReference>
<proteinExistence type="predicted"/>
<dbReference type="AlphaFoldDB" id="A0A1I5H5V4"/>
<organism evidence="5 6">
    <name type="scientific">Anaerocolumna aminovalerica</name>
    <dbReference type="NCBI Taxonomy" id="1527"/>
    <lineage>
        <taxon>Bacteria</taxon>
        <taxon>Bacillati</taxon>
        <taxon>Bacillota</taxon>
        <taxon>Clostridia</taxon>
        <taxon>Lachnospirales</taxon>
        <taxon>Lachnospiraceae</taxon>
        <taxon>Anaerocolumna</taxon>
    </lineage>
</organism>
<evidence type="ECO:0000256" key="2">
    <source>
        <dbReference type="SAM" id="MobiDB-lite"/>
    </source>
</evidence>
<feature type="chain" id="PRO_5039443258" evidence="3">
    <location>
        <begin position="22"/>
        <end position="396"/>
    </location>
</feature>
<dbReference type="OrthoDB" id="14196at2"/>
<dbReference type="PANTHER" id="PTHR47245:SF2">
    <property type="entry name" value="PEPTIDYL-PROLYL CIS-TRANS ISOMERASE HP_0175-RELATED"/>
    <property type="match status" value="1"/>
</dbReference>
<dbReference type="Proteomes" id="UP000198806">
    <property type="component" value="Unassembled WGS sequence"/>
</dbReference>
<evidence type="ECO:0000259" key="4">
    <source>
        <dbReference type="PROSITE" id="PS50198"/>
    </source>
</evidence>
<keyword evidence="1" id="KW-0697">Rotamase</keyword>
<reference evidence="5 6" key="1">
    <citation type="submission" date="2016-10" db="EMBL/GenBank/DDBJ databases">
        <authorList>
            <person name="de Groot N.N."/>
        </authorList>
    </citation>
    <scope>NUCLEOTIDE SEQUENCE [LARGE SCALE GENOMIC DNA]</scope>
    <source>
        <strain evidence="5 6">DSM 1283</strain>
    </source>
</reference>
<evidence type="ECO:0000313" key="6">
    <source>
        <dbReference type="Proteomes" id="UP000198806"/>
    </source>
</evidence>
<dbReference type="SUPFAM" id="SSF109998">
    <property type="entry name" value="Triger factor/SurA peptide-binding domain-like"/>
    <property type="match status" value="1"/>
</dbReference>
<keyword evidence="6" id="KW-1185">Reference proteome</keyword>